<reference evidence="5 6" key="1">
    <citation type="submission" date="2021-04" db="EMBL/GenBank/DDBJ databases">
        <authorList>
            <person name="Rakotoarivonina H."/>
        </authorList>
    </citation>
    <scope>NUCLEOTIDE SEQUENCE [LARGE SCALE GENOMIC DNA]</scope>
    <source>
        <strain evidence="5 6">XE</strain>
    </source>
</reference>
<sequence length="120" mass="14004">MEKRLDGADTQGILTTLRVIGGKWKPFILFILLYEGTKRFGELRRLIPEVRQGMLAAQLRELEQEGLIHRKVYAEVPPRVEYSLTEHGRSLSSLLKSMCDWGFTHLKVRAERQEPVRERE</sequence>
<evidence type="ECO:0000256" key="1">
    <source>
        <dbReference type="ARBA" id="ARBA00023015"/>
    </source>
</evidence>
<name>A0ABM8V7C8_THEXY</name>
<gene>
    <name evidence="5" type="primary">txxe 2696-hxlR</name>
    <name evidence="5" type="ORF">TXXE_15965</name>
</gene>
<dbReference type="InterPro" id="IPR036390">
    <property type="entry name" value="WH_DNA-bd_sf"/>
</dbReference>
<dbReference type="PANTHER" id="PTHR33204:SF38">
    <property type="entry name" value="HTH-TYPE TRANSCRIPTIONAL ACTIVATOR HXLR"/>
    <property type="match status" value="1"/>
</dbReference>
<accession>A0ABM8V7C8</accession>
<dbReference type="PROSITE" id="PS51118">
    <property type="entry name" value="HTH_HXLR"/>
    <property type="match status" value="1"/>
</dbReference>
<proteinExistence type="predicted"/>
<keyword evidence="6" id="KW-1185">Reference proteome</keyword>
<keyword evidence="3" id="KW-0804">Transcription</keyword>
<evidence type="ECO:0000256" key="3">
    <source>
        <dbReference type="ARBA" id="ARBA00023163"/>
    </source>
</evidence>
<dbReference type="SUPFAM" id="SSF46785">
    <property type="entry name" value="Winged helix' DNA-binding domain"/>
    <property type="match status" value="1"/>
</dbReference>
<dbReference type="Pfam" id="PF01638">
    <property type="entry name" value="HxlR"/>
    <property type="match status" value="1"/>
</dbReference>
<evidence type="ECO:0000313" key="5">
    <source>
        <dbReference type="EMBL" id="CAG5091624.1"/>
    </source>
</evidence>
<keyword evidence="1" id="KW-0805">Transcription regulation</keyword>
<evidence type="ECO:0000259" key="4">
    <source>
        <dbReference type="PROSITE" id="PS51118"/>
    </source>
</evidence>
<comment type="caution">
    <text evidence="5">The sequence shown here is derived from an EMBL/GenBank/DDBJ whole genome shotgun (WGS) entry which is preliminary data.</text>
</comment>
<dbReference type="Gene3D" id="1.10.10.10">
    <property type="entry name" value="Winged helix-like DNA-binding domain superfamily/Winged helix DNA-binding domain"/>
    <property type="match status" value="1"/>
</dbReference>
<dbReference type="Proteomes" id="UP000681526">
    <property type="component" value="Unassembled WGS sequence"/>
</dbReference>
<organism evidence="5 6">
    <name type="scientific">Thermobacillus xylanilyticus</name>
    <dbReference type="NCBI Taxonomy" id="76633"/>
    <lineage>
        <taxon>Bacteria</taxon>
        <taxon>Bacillati</taxon>
        <taxon>Bacillota</taxon>
        <taxon>Bacilli</taxon>
        <taxon>Bacillales</taxon>
        <taxon>Paenibacillaceae</taxon>
        <taxon>Thermobacillus</taxon>
    </lineage>
</organism>
<dbReference type="InterPro" id="IPR036388">
    <property type="entry name" value="WH-like_DNA-bd_sf"/>
</dbReference>
<protein>
    <submittedName>
        <fullName evidence="5">HTH-type transcriptional activator HxlR</fullName>
    </submittedName>
</protein>
<dbReference type="RefSeq" id="WP_244860644.1">
    <property type="nucleotide sequence ID" value="NZ_CAJRAY010000083.1"/>
</dbReference>
<evidence type="ECO:0000313" key="6">
    <source>
        <dbReference type="Proteomes" id="UP000681526"/>
    </source>
</evidence>
<feature type="domain" description="HTH hxlR-type" evidence="4">
    <location>
        <begin position="10"/>
        <end position="110"/>
    </location>
</feature>
<dbReference type="EMBL" id="CAJRAY010000083">
    <property type="protein sequence ID" value="CAG5091624.1"/>
    <property type="molecule type" value="Genomic_DNA"/>
</dbReference>
<keyword evidence="2" id="KW-0238">DNA-binding</keyword>
<dbReference type="InterPro" id="IPR002577">
    <property type="entry name" value="HTH_HxlR"/>
</dbReference>
<evidence type="ECO:0000256" key="2">
    <source>
        <dbReference type="ARBA" id="ARBA00023125"/>
    </source>
</evidence>
<dbReference type="PANTHER" id="PTHR33204">
    <property type="entry name" value="TRANSCRIPTIONAL REGULATOR, MARR FAMILY"/>
    <property type="match status" value="1"/>
</dbReference>